<feature type="region of interest" description="Disordered" evidence="1">
    <location>
        <begin position="1"/>
        <end position="48"/>
    </location>
</feature>
<sequence length="880" mass="96045">MDDWNMMDFDEDMGGEEVAAAGQNGDAEEEAEEEDEGGEGEGRGDGRGAVVELKAHGCDSGGGFLMTGFYMTAATTQEGELAREENTDGERMRGAEEEQEGGGAKQGTDNPSDSFHEEPHSVPMADEDEDEDGGRSALAEAIRQKRQRGGEWVFPQPQHTRFDPGSFLYLRENPSLRDVVGHWDSGCDKKKVERFSQEVHKRGLRERGNELPPREIILGEAKPRREGERERIEEFQRCGVSICFRYAKPYSFRGDWSSPRDLSLCMPCFPDSFIALTREIKWMSLILPDDIELYFRWKNAGGCPIFHDMDSGRFTVTMAYNVVNQDDWDTGVDFCQKIADAWNELPRSMGRDDFQREFQKCKARERGWRLSGYEDPSTGKIDTQPAWETDVSKPKGGKVAMGQQKQRRESKQAFETNSKESVLQDSRTSFRLEICVGAYCHRVRVDERHQIDQKITHSLPSESSASKRRNKFQSGHPVPQPPTHSPTASFCGAGQPHGELSSSSSHTATSHRPPKTGNRGHHESQPQSPGAKPVFRTTAVRALLLWRDDFPSDETLTVDGGAAGSSSSGGGNNRKRERDRDEPDGKEGGGGEGGGASGWGGRGDSSSQAGGSVFESGGGVSGGQEGGMEDALLQNQKMGAKALEEMVRAAAVFDADADAPSEEGRMVETGKEQEKEEDGNEGEGEEQEKEEGEGEGEGEEELVWDSGDLPRPLQPRTPHTQREPSEPRASLRSLTDGQIGKPPRESRFGNPKTETATPSGQSGTTLRKPPSAPAGMQGGHGRRGVTEFDFQMGVKKLSGGREGGRFCLTLAPYGEGSFSGRDPSPAAPSSSSSASASSSSAAAVGQSDLPECKRARQGPKTEEEIPKEKKKDKQTEESVF</sequence>
<accession>A0A0G4H391</accession>
<feature type="compositionally biased region" description="Low complexity" evidence="1">
    <location>
        <begin position="501"/>
        <end position="511"/>
    </location>
</feature>
<reference evidence="2" key="1">
    <citation type="submission" date="2014-11" db="EMBL/GenBank/DDBJ databases">
        <authorList>
            <person name="Otto D Thomas"/>
            <person name="Naeem Raeece"/>
        </authorList>
    </citation>
    <scope>NUCLEOTIDE SEQUENCE</scope>
</reference>
<proteinExistence type="predicted"/>
<dbReference type="PANTHER" id="PTHR18898">
    <property type="entry name" value="NUCLEOPROTEIN TPR-RELATED"/>
    <property type="match status" value="1"/>
</dbReference>
<gene>
    <name evidence="2" type="ORF">Cvel_24461</name>
</gene>
<feature type="compositionally biased region" description="Gly residues" evidence="1">
    <location>
        <begin position="561"/>
        <end position="572"/>
    </location>
</feature>
<dbReference type="GO" id="GO:0006406">
    <property type="term" value="P:mRNA export from nucleus"/>
    <property type="evidence" value="ECO:0007669"/>
    <property type="project" value="TreeGrafter"/>
</dbReference>
<feature type="compositionally biased region" description="Polar residues" evidence="1">
    <location>
        <begin position="752"/>
        <end position="765"/>
    </location>
</feature>
<dbReference type="VEuPathDB" id="CryptoDB:Cvel_24461"/>
<feature type="compositionally biased region" description="Acidic residues" evidence="1">
    <location>
        <begin position="26"/>
        <end position="39"/>
    </location>
</feature>
<feature type="compositionally biased region" description="Basic and acidic residues" evidence="1">
    <location>
        <begin position="574"/>
        <end position="589"/>
    </location>
</feature>
<feature type="region of interest" description="Disordered" evidence="1">
    <location>
        <begin position="554"/>
        <end position="633"/>
    </location>
</feature>
<feature type="compositionally biased region" description="Basic and acidic residues" evidence="1">
    <location>
        <begin position="662"/>
        <end position="674"/>
    </location>
</feature>
<feature type="region of interest" description="Disordered" evidence="1">
    <location>
        <begin position="80"/>
        <end position="135"/>
    </location>
</feature>
<evidence type="ECO:0000313" key="2">
    <source>
        <dbReference type="EMBL" id="CEM37916.1"/>
    </source>
</evidence>
<feature type="region of interest" description="Disordered" evidence="1">
    <location>
        <begin position="653"/>
        <end position="880"/>
    </location>
</feature>
<feature type="compositionally biased region" description="Gly residues" evidence="1">
    <location>
        <begin position="616"/>
        <end position="626"/>
    </location>
</feature>
<dbReference type="EMBL" id="CDMZ01001816">
    <property type="protein sequence ID" value="CEM37916.1"/>
    <property type="molecule type" value="Genomic_DNA"/>
</dbReference>
<feature type="compositionally biased region" description="Low complexity" evidence="1">
    <location>
        <begin position="604"/>
        <end position="615"/>
    </location>
</feature>
<name>A0A0G4H391_9ALVE</name>
<feature type="region of interest" description="Disordered" evidence="1">
    <location>
        <begin position="372"/>
        <end position="420"/>
    </location>
</feature>
<feature type="compositionally biased region" description="Basic and acidic residues" evidence="1">
    <location>
        <begin position="80"/>
        <end position="96"/>
    </location>
</feature>
<feature type="compositionally biased region" description="Acidic residues" evidence="1">
    <location>
        <begin position="1"/>
        <end position="15"/>
    </location>
</feature>
<dbReference type="PANTHER" id="PTHR18898:SF2">
    <property type="entry name" value="NUCLEOPROTEIN TPR"/>
    <property type="match status" value="1"/>
</dbReference>
<dbReference type="GO" id="GO:0017056">
    <property type="term" value="F:structural constituent of nuclear pore"/>
    <property type="evidence" value="ECO:0007669"/>
    <property type="project" value="TreeGrafter"/>
</dbReference>
<organism evidence="2">
    <name type="scientific">Chromera velia CCMP2878</name>
    <dbReference type="NCBI Taxonomy" id="1169474"/>
    <lineage>
        <taxon>Eukaryota</taxon>
        <taxon>Sar</taxon>
        <taxon>Alveolata</taxon>
        <taxon>Colpodellida</taxon>
        <taxon>Chromeraceae</taxon>
        <taxon>Chromera</taxon>
    </lineage>
</organism>
<feature type="compositionally biased region" description="Acidic residues" evidence="1">
    <location>
        <begin position="675"/>
        <end position="703"/>
    </location>
</feature>
<evidence type="ECO:0000256" key="1">
    <source>
        <dbReference type="SAM" id="MobiDB-lite"/>
    </source>
</evidence>
<feature type="compositionally biased region" description="Gly residues" evidence="1">
    <location>
        <begin position="590"/>
        <end position="603"/>
    </location>
</feature>
<dbReference type="GO" id="GO:0005643">
    <property type="term" value="C:nuclear pore"/>
    <property type="evidence" value="ECO:0007669"/>
    <property type="project" value="TreeGrafter"/>
</dbReference>
<feature type="compositionally biased region" description="Basic and acidic residues" evidence="1">
    <location>
        <begin position="850"/>
        <end position="880"/>
    </location>
</feature>
<feature type="region of interest" description="Disordered" evidence="1">
    <location>
        <begin position="454"/>
        <end position="534"/>
    </location>
</feature>
<dbReference type="AlphaFoldDB" id="A0A0G4H391"/>
<protein>
    <submittedName>
        <fullName evidence="2">Uncharacterized protein</fullName>
    </submittedName>
</protein>
<feature type="compositionally biased region" description="Low complexity" evidence="1">
    <location>
        <begin position="823"/>
        <end position="843"/>
    </location>
</feature>